<reference evidence="3" key="2">
    <citation type="submission" date="2016-11" db="EMBL/GenBank/DDBJ databases">
        <title>Complete Genome Sequencing of Pandoraea pulmonicola DSM 16583.</title>
        <authorList>
            <person name="Chan K.-G."/>
        </authorList>
    </citation>
    <scope>NUCLEOTIDE SEQUENCE</scope>
    <source>
        <strain evidence="3">DSM 16583</strain>
    </source>
</reference>
<evidence type="ECO:0000313" key="5">
    <source>
        <dbReference type="Proteomes" id="UP000035086"/>
    </source>
</evidence>
<dbReference type="PANTHER" id="PTHR30203:SF24">
    <property type="entry name" value="BLR4935 PROTEIN"/>
    <property type="match status" value="1"/>
</dbReference>
<dbReference type="SUPFAM" id="SSF56954">
    <property type="entry name" value="Outer membrane efflux proteins (OEP)"/>
    <property type="match status" value="1"/>
</dbReference>
<name>A0AAJ4ZES9_PANPU</name>
<proteinExistence type="inferred from homology"/>
<reference evidence="4 6" key="3">
    <citation type="submission" date="2018-06" db="EMBL/GenBank/DDBJ databases">
        <authorList>
            <consortium name="Pathogen Informatics"/>
            <person name="Doyle S."/>
        </authorList>
    </citation>
    <scope>NUCLEOTIDE SEQUENCE [LARGE SCALE GENOMIC DNA]</scope>
    <source>
        <strain evidence="4 6">NCTC13159</strain>
    </source>
</reference>
<evidence type="ECO:0000313" key="6">
    <source>
        <dbReference type="Proteomes" id="UP000254589"/>
    </source>
</evidence>
<dbReference type="Proteomes" id="UP000254589">
    <property type="component" value="Unassembled WGS sequence"/>
</dbReference>
<dbReference type="PANTHER" id="PTHR30203">
    <property type="entry name" value="OUTER MEMBRANE CATION EFFLUX PROTEIN"/>
    <property type="match status" value="1"/>
</dbReference>
<evidence type="ECO:0000256" key="2">
    <source>
        <dbReference type="SAM" id="SignalP"/>
    </source>
</evidence>
<reference evidence="5" key="1">
    <citation type="submission" date="2014-12" db="EMBL/GenBank/DDBJ databases">
        <title>Complete Genome Sequencing of Pandoraea pulmonicola DSM 16583.</title>
        <authorList>
            <person name="Chan K.-G."/>
        </authorList>
    </citation>
    <scope>NUCLEOTIDE SEQUENCE [LARGE SCALE GENOMIC DNA]</scope>
    <source>
        <strain evidence="5">DSM 16583</strain>
    </source>
</reference>
<dbReference type="AlphaFoldDB" id="A0AAJ4ZES9"/>
<keyword evidence="5" id="KW-1185">Reference proteome</keyword>
<comment type="similarity">
    <text evidence="1">Belongs to the outer membrane factor (OMF) (TC 1.B.17) family.</text>
</comment>
<dbReference type="RefSeq" id="WP_052266761.1">
    <property type="nucleotide sequence ID" value="NZ_CP010310.2"/>
</dbReference>
<keyword evidence="2" id="KW-0732">Signal</keyword>
<feature type="signal peptide" evidence="2">
    <location>
        <begin position="1"/>
        <end position="23"/>
    </location>
</feature>
<feature type="chain" id="PRO_5042594071" evidence="2">
    <location>
        <begin position="24"/>
        <end position="434"/>
    </location>
</feature>
<accession>A0AAJ4ZES9</accession>
<sequence>MKNLILAMCVAFGAAGASSVVHAGASAPASQAGPDLTLAQAMRLALENNTALRLARREIDAQSGALMQAGARPNPEFSVMQENFRSTSRTTTAQLSQPIELAGKRHYRVEAGEAAQRVATLDMQTSEATVRSEVVARYFETLAAAELVKLSAETAKIAQETHAAAQRRVQAGKVSPVDEGRARIAADNAQIELSTAEAALRRARARLSQAIGIGEAELPRQLSGDLDALPQLPPWASLVGALEGTPALRAASEEINRRSALARLESAQRVPDVSVTFGLKRVTDGGRTDNQAVVGLSIPLPIFDTRRGASMEAAQRAEMARDAYVGVRRQQQATLQGAYAEYTATREATLRLRDQILPQAQSAYDATRRGFLLGKFGFLDVLDAQRTLSQARSQYITSAASAYGAYATVSLAVGGSVDGVALLSSEKILQPFAQ</sequence>
<organism evidence="4 6">
    <name type="scientific">Pandoraea pulmonicola</name>
    <dbReference type="NCBI Taxonomy" id="93221"/>
    <lineage>
        <taxon>Bacteria</taxon>
        <taxon>Pseudomonadati</taxon>
        <taxon>Pseudomonadota</taxon>
        <taxon>Betaproteobacteria</taxon>
        <taxon>Burkholderiales</taxon>
        <taxon>Burkholderiaceae</taxon>
        <taxon>Pandoraea</taxon>
    </lineage>
</organism>
<protein>
    <submittedName>
        <fullName evidence="4">Cation efflux system protein CzcC</fullName>
    </submittedName>
</protein>
<dbReference type="InterPro" id="IPR010131">
    <property type="entry name" value="MdtP/NodT-like"/>
</dbReference>
<dbReference type="Gene3D" id="1.20.1600.10">
    <property type="entry name" value="Outer membrane efflux proteins (OEP)"/>
    <property type="match status" value="1"/>
</dbReference>
<evidence type="ECO:0000256" key="1">
    <source>
        <dbReference type="ARBA" id="ARBA00007613"/>
    </source>
</evidence>
<gene>
    <name evidence="4" type="primary">czcC</name>
    <name evidence="4" type="ORF">NCTC13159_03510</name>
    <name evidence="3" type="ORF">RO07_03850</name>
</gene>
<dbReference type="InterPro" id="IPR003423">
    <property type="entry name" value="OMP_efflux"/>
</dbReference>
<dbReference type="EMBL" id="CP010310">
    <property type="protein sequence ID" value="APD13634.1"/>
    <property type="molecule type" value="Genomic_DNA"/>
</dbReference>
<dbReference type="EMBL" id="UGSJ01000001">
    <property type="protein sequence ID" value="SUA91990.1"/>
    <property type="molecule type" value="Genomic_DNA"/>
</dbReference>
<evidence type="ECO:0000313" key="4">
    <source>
        <dbReference type="EMBL" id="SUA91990.1"/>
    </source>
</evidence>
<dbReference type="Pfam" id="PF02321">
    <property type="entry name" value="OEP"/>
    <property type="match status" value="2"/>
</dbReference>
<dbReference type="KEGG" id="ppul:RO07_03850"/>
<dbReference type="GO" id="GO:0015562">
    <property type="term" value="F:efflux transmembrane transporter activity"/>
    <property type="evidence" value="ECO:0007669"/>
    <property type="project" value="InterPro"/>
</dbReference>
<evidence type="ECO:0000313" key="3">
    <source>
        <dbReference type="EMBL" id="APD13634.1"/>
    </source>
</evidence>
<dbReference type="Proteomes" id="UP000035086">
    <property type="component" value="Chromosome"/>
</dbReference>